<keyword evidence="1" id="KW-0472">Membrane</keyword>
<dbReference type="STRING" id="390807.SAMN04488095_0928"/>
<dbReference type="Proteomes" id="UP000199110">
    <property type="component" value="Unassembled WGS sequence"/>
</dbReference>
<keyword evidence="1" id="KW-1133">Transmembrane helix</keyword>
<protein>
    <submittedName>
        <fullName evidence="2">Uncharacterized protein</fullName>
    </submittedName>
</protein>
<organism evidence="2 3">
    <name type="scientific">Jannaschia pohangensis</name>
    <dbReference type="NCBI Taxonomy" id="390807"/>
    <lineage>
        <taxon>Bacteria</taxon>
        <taxon>Pseudomonadati</taxon>
        <taxon>Pseudomonadota</taxon>
        <taxon>Alphaproteobacteria</taxon>
        <taxon>Rhodobacterales</taxon>
        <taxon>Roseobacteraceae</taxon>
        <taxon>Jannaschia</taxon>
    </lineage>
</organism>
<proteinExistence type="predicted"/>
<evidence type="ECO:0000313" key="2">
    <source>
        <dbReference type="EMBL" id="SFI46204.1"/>
    </source>
</evidence>
<name>A0A1I3IDY5_9RHOB</name>
<sequence>MPRRGIDLGPAANTSRRTRIMSMAIWLTLCATAAVVVAAMVSPFAGVNTFLIAGVILPGGVFLISNL</sequence>
<dbReference type="AlphaFoldDB" id="A0A1I3IDY5"/>
<evidence type="ECO:0000313" key="3">
    <source>
        <dbReference type="Proteomes" id="UP000199110"/>
    </source>
</evidence>
<keyword evidence="3" id="KW-1185">Reference proteome</keyword>
<accession>A0A1I3IDY5</accession>
<dbReference type="EMBL" id="FORA01000001">
    <property type="protein sequence ID" value="SFI46204.1"/>
    <property type="molecule type" value="Genomic_DNA"/>
</dbReference>
<keyword evidence="1" id="KW-0812">Transmembrane</keyword>
<feature type="transmembrane region" description="Helical" evidence="1">
    <location>
        <begin position="47"/>
        <end position="65"/>
    </location>
</feature>
<reference evidence="2 3" key="1">
    <citation type="submission" date="2016-10" db="EMBL/GenBank/DDBJ databases">
        <authorList>
            <person name="de Groot N.N."/>
        </authorList>
    </citation>
    <scope>NUCLEOTIDE SEQUENCE [LARGE SCALE GENOMIC DNA]</scope>
    <source>
        <strain evidence="2 3">DSM 19073</strain>
    </source>
</reference>
<gene>
    <name evidence="2" type="ORF">SAMN04488095_0928</name>
</gene>
<feature type="transmembrane region" description="Helical" evidence="1">
    <location>
        <begin position="20"/>
        <end position="41"/>
    </location>
</feature>
<evidence type="ECO:0000256" key="1">
    <source>
        <dbReference type="SAM" id="Phobius"/>
    </source>
</evidence>